<feature type="transmembrane region" description="Helical" evidence="1">
    <location>
        <begin position="413"/>
        <end position="431"/>
    </location>
</feature>
<keyword evidence="1" id="KW-0472">Membrane</keyword>
<keyword evidence="1" id="KW-1133">Transmembrane helix</keyword>
<feature type="transmembrane region" description="Helical" evidence="1">
    <location>
        <begin position="521"/>
        <end position="541"/>
    </location>
</feature>
<evidence type="ECO:0000313" key="3">
    <source>
        <dbReference type="Proteomes" id="UP000282551"/>
    </source>
</evidence>
<feature type="transmembrane region" description="Helical" evidence="1">
    <location>
        <begin position="160"/>
        <end position="179"/>
    </location>
</feature>
<feature type="transmembrane region" description="Helical" evidence="1">
    <location>
        <begin position="308"/>
        <end position="341"/>
    </location>
</feature>
<proteinExistence type="predicted"/>
<name>A0A3S4RN93_MYCCI</name>
<dbReference type="Proteomes" id="UP000282551">
    <property type="component" value="Chromosome"/>
</dbReference>
<protein>
    <recommendedName>
        <fullName evidence="4">Transmembrane protein</fullName>
    </recommendedName>
</protein>
<feature type="transmembrane region" description="Helical" evidence="1">
    <location>
        <begin position="494"/>
        <end position="515"/>
    </location>
</feature>
<feature type="transmembrane region" description="Helical" evidence="1">
    <location>
        <begin position="191"/>
        <end position="216"/>
    </location>
</feature>
<dbReference type="EMBL" id="LR134355">
    <property type="protein sequence ID" value="VEG48371.1"/>
    <property type="molecule type" value="Genomic_DNA"/>
</dbReference>
<feature type="transmembrane region" description="Helical" evidence="1">
    <location>
        <begin position="553"/>
        <end position="578"/>
    </location>
</feature>
<evidence type="ECO:0008006" key="4">
    <source>
        <dbReference type="Google" id="ProtNLM"/>
    </source>
</evidence>
<dbReference type="AlphaFoldDB" id="A0A3S4RN93"/>
<organism evidence="2 3">
    <name type="scientific">Mycolicibacterium chitae</name>
    <name type="common">Mycobacterium chitae</name>
    <dbReference type="NCBI Taxonomy" id="1792"/>
    <lineage>
        <taxon>Bacteria</taxon>
        <taxon>Bacillati</taxon>
        <taxon>Actinomycetota</taxon>
        <taxon>Actinomycetes</taxon>
        <taxon>Mycobacteriales</taxon>
        <taxon>Mycobacteriaceae</taxon>
        <taxon>Mycolicibacterium</taxon>
    </lineage>
</organism>
<feature type="transmembrane region" description="Helical" evidence="1">
    <location>
        <begin position="121"/>
        <end position="139"/>
    </location>
</feature>
<feature type="transmembrane region" description="Helical" evidence="1">
    <location>
        <begin position="43"/>
        <end position="60"/>
    </location>
</feature>
<feature type="transmembrane region" description="Helical" evidence="1">
    <location>
        <begin position="375"/>
        <end position="406"/>
    </location>
</feature>
<gene>
    <name evidence="2" type="ORF">NCTC10485_02665</name>
</gene>
<feature type="transmembrane region" description="Helical" evidence="1">
    <location>
        <begin position="223"/>
        <end position="244"/>
    </location>
</feature>
<reference evidence="2 3" key="1">
    <citation type="submission" date="2018-12" db="EMBL/GenBank/DDBJ databases">
        <authorList>
            <consortium name="Pathogen Informatics"/>
        </authorList>
    </citation>
    <scope>NUCLEOTIDE SEQUENCE [LARGE SCALE GENOMIC DNA]</scope>
    <source>
        <strain evidence="2 3">NCTC10485</strain>
    </source>
</reference>
<feature type="transmembrane region" description="Helical" evidence="1">
    <location>
        <begin position="66"/>
        <end position="87"/>
    </location>
</feature>
<keyword evidence="1" id="KW-0812">Transmembrane</keyword>
<sequence>MSTSIQLASTQPALSTPVEPSTDVVHVPAVADQPRLRVSGRPADLAAVGAVLGLFALIPLPPWLSALLLAGFIAVAPGAAILSWVSVPVRGRAGVTLALGMSAVTLVTVGAMWSYRWDPHGILVVGVVAVLGSSGLWYHRNGWPGVPTMESLRSTVKVPAVRLNSSLVLSIIALTVWAVSVPGLPGVDASLYGLLFSGTGPLIGVAIMLTTVSFALAIRARQLAAAVFALGSAITVSRVTTFVATEIPLYDWTYKHIAVVDYIQQHGLIMPPGTDIYTKWPSFFVAMTWFCDVTGLDPTTLAHVWTPVIHILISVVVYSAARAFGFSPLVAIAAAFVIEIVNWVGQDYFSPQSWALVMAIGLLTLLIRSREHRTAGILAILPFVAIVPTHQLTPYWLLLVTALLMIAKRVRPWWILLVMAAVAGGYLLMNLEAVAPYGLLSGTSPVKNAESNLGDAVGTPASWFTSAVCRSVSAAVFLIALGAAWWLRRNGRPVLVSAILAFCPLLMLLGMSYGGEAIFRVYLYSLLGLGFLIAPLLVWALERPARGRIALPAVAATLGMAVISLASLNSFVALWPFVYETKHQIALMEQITADARPGTRIMMMHPSGMPARIGAPYAEQTLKFPDFDKPISMDLGRDRAKFPTREQLGDLEWNVEQHPFDTYMIFSEQSQRAIEYYRRYRPEGVAEFREYLDASPKWEAVYRDGETVIYLHAGSGEEWWNWVAPEQNDALGIGGS</sequence>
<feature type="transmembrane region" description="Helical" evidence="1">
    <location>
        <begin position="94"/>
        <end position="115"/>
    </location>
</feature>
<keyword evidence="3" id="KW-1185">Reference proteome</keyword>
<dbReference type="RefSeq" id="WP_179967202.1">
    <property type="nucleotide sequence ID" value="NZ_AP022604.1"/>
</dbReference>
<accession>A0A3S4RN93</accession>
<evidence type="ECO:0000313" key="2">
    <source>
        <dbReference type="EMBL" id="VEG48371.1"/>
    </source>
</evidence>
<evidence type="ECO:0000256" key="1">
    <source>
        <dbReference type="SAM" id="Phobius"/>
    </source>
</evidence>
<feature type="transmembrane region" description="Helical" evidence="1">
    <location>
        <begin position="463"/>
        <end position="487"/>
    </location>
</feature>